<gene>
    <name evidence="2" type="ORF">N0D28_07575</name>
</gene>
<dbReference type="RefSeq" id="WP_260561755.1">
    <property type="nucleotide sequence ID" value="NZ_BAABEC010000189.1"/>
</dbReference>
<keyword evidence="1" id="KW-0472">Membrane</keyword>
<dbReference type="EMBL" id="CP104213">
    <property type="protein sequence ID" value="UWX65499.1"/>
    <property type="molecule type" value="Genomic_DNA"/>
</dbReference>
<accession>A0ABY5YML6</accession>
<feature type="transmembrane region" description="Helical" evidence="1">
    <location>
        <begin position="132"/>
        <end position="153"/>
    </location>
</feature>
<organism evidence="2 3">
    <name type="scientific">Deinococcus rubellus</name>
    <dbReference type="NCBI Taxonomy" id="1889240"/>
    <lineage>
        <taxon>Bacteria</taxon>
        <taxon>Thermotogati</taxon>
        <taxon>Deinococcota</taxon>
        <taxon>Deinococci</taxon>
        <taxon>Deinococcales</taxon>
        <taxon>Deinococcaceae</taxon>
        <taxon>Deinococcus</taxon>
    </lineage>
</organism>
<feature type="transmembrane region" description="Helical" evidence="1">
    <location>
        <begin position="56"/>
        <end position="74"/>
    </location>
</feature>
<protein>
    <submittedName>
        <fullName evidence="2">Uncharacterized protein</fullName>
    </submittedName>
</protein>
<feature type="transmembrane region" description="Helical" evidence="1">
    <location>
        <begin position="102"/>
        <end position="120"/>
    </location>
</feature>
<evidence type="ECO:0000256" key="1">
    <source>
        <dbReference type="SAM" id="Phobius"/>
    </source>
</evidence>
<evidence type="ECO:0000313" key="2">
    <source>
        <dbReference type="EMBL" id="UWX65499.1"/>
    </source>
</evidence>
<evidence type="ECO:0000313" key="3">
    <source>
        <dbReference type="Proteomes" id="UP001060261"/>
    </source>
</evidence>
<proteinExistence type="predicted"/>
<keyword evidence="3" id="KW-1185">Reference proteome</keyword>
<name>A0ABY5YML6_9DEIO</name>
<keyword evidence="1" id="KW-0812">Transmembrane</keyword>
<feature type="transmembrane region" description="Helical" evidence="1">
    <location>
        <begin position="20"/>
        <end position="44"/>
    </location>
</feature>
<reference evidence="2" key="1">
    <citation type="submission" date="2022-09" db="EMBL/GenBank/DDBJ databases">
        <title>genome sequence of Deinococcus rubellus.</title>
        <authorList>
            <person name="Srinivasan S."/>
        </authorList>
    </citation>
    <scope>NUCLEOTIDE SEQUENCE</scope>
    <source>
        <strain evidence="2">Ant6</strain>
    </source>
</reference>
<dbReference type="Proteomes" id="UP001060261">
    <property type="component" value="Chromosome"/>
</dbReference>
<sequence>MDLLRALHDFSFNTSLAKLFPNLFTLACLILLVWSVVPALRGVVDRGFVLLTRLSWAIFFLYGLSGVLLAVSGLKVASAVAEAGKTVTRYGFLPDPKRNLEHWMYTIFALASLYFIEVLIAGKLIDRRKGLYFLPVVTLFLWGCAYMIGRVAIFPGEQQATGQ</sequence>
<keyword evidence="1" id="KW-1133">Transmembrane helix</keyword>